<evidence type="ECO:0000256" key="2">
    <source>
        <dbReference type="ARBA" id="ARBA00022692"/>
    </source>
</evidence>
<feature type="transmembrane region" description="Helical" evidence="7">
    <location>
        <begin position="20"/>
        <end position="44"/>
    </location>
</feature>
<accession>A0ABW4KGH1</accession>
<dbReference type="PROSITE" id="PS50893">
    <property type="entry name" value="ABC_TRANSPORTER_2"/>
    <property type="match status" value="1"/>
</dbReference>
<dbReference type="Pfam" id="PF00005">
    <property type="entry name" value="ABC_tran"/>
    <property type="match status" value="1"/>
</dbReference>
<reference evidence="11" key="1">
    <citation type="journal article" date="2019" name="Int. J. Syst. Evol. Microbiol.">
        <title>The Global Catalogue of Microorganisms (GCM) 10K type strain sequencing project: providing services to taxonomists for standard genome sequencing and annotation.</title>
        <authorList>
            <consortium name="The Broad Institute Genomics Platform"/>
            <consortium name="The Broad Institute Genome Sequencing Center for Infectious Disease"/>
            <person name="Wu L."/>
            <person name="Ma J."/>
        </authorList>
    </citation>
    <scope>NUCLEOTIDE SEQUENCE [LARGE SCALE GENOMIC DNA]</scope>
    <source>
        <strain evidence="11">CGMCC 1.12295</strain>
    </source>
</reference>
<organism evidence="10 11">
    <name type="scientific">Siminovitchia sediminis</name>
    <dbReference type="NCBI Taxonomy" id="1274353"/>
    <lineage>
        <taxon>Bacteria</taxon>
        <taxon>Bacillati</taxon>
        <taxon>Bacillota</taxon>
        <taxon>Bacilli</taxon>
        <taxon>Bacillales</taxon>
        <taxon>Bacillaceae</taxon>
        <taxon>Siminovitchia</taxon>
    </lineage>
</organism>
<dbReference type="PANTHER" id="PTHR43394">
    <property type="entry name" value="ATP-DEPENDENT PERMEASE MDL1, MITOCHONDRIAL"/>
    <property type="match status" value="1"/>
</dbReference>
<dbReference type="PROSITE" id="PS50929">
    <property type="entry name" value="ABC_TM1F"/>
    <property type="match status" value="1"/>
</dbReference>
<dbReference type="RefSeq" id="WP_380773251.1">
    <property type="nucleotide sequence ID" value="NZ_JBHUEO010000017.1"/>
</dbReference>
<dbReference type="CDD" id="cd18585">
    <property type="entry name" value="ABC_6TM_CydC"/>
    <property type="match status" value="1"/>
</dbReference>
<dbReference type="SUPFAM" id="SSF90123">
    <property type="entry name" value="ABC transporter transmembrane region"/>
    <property type="match status" value="1"/>
</dbReference>
<keyword evidence="11" id="KW-1185">Reference proteome</keyword>
<keyword evidence="5 7" id="KW-1133">Transmembrane helix</keyword>
<dbReference type="Pfam" id="PF00664">
    <property type="entry name" value="ABC_membrane"/>
    <property type="match status" value="1"/>
</dbReference>
<proteinExistence type="predicted"/>
<keyword evidence="6 7" id="KW-0472">Membrane</keyword>
<dbReference type="InterPro" id="IPR036640">
    <property type="entry name" value="ABC1_TM_sf"/>
</dbReference>
<dbReference type="InterPro" id="IPR039421">
    <property type="entry name" value="Type_1_exporter"/>
</dbReference>
<evidence type="ECO:0000313" key="11">
    <source>
        <dbReference type="Proteomes" id="UP001597301"/>
    </source>
</evidence>
<feature type="domain" description="ABC transmembrane type-1" evidence="9">
    <location>
        <begin position="19"/>
        <end position="305"/>
    </location>
</feature>
<feature type="transmembrane region" description="Helical" evidence="7">
    <location>
        <begin position="249"/>
        <end position="268"/>
    </location>
</feature>
<evidence type="ECO:0000256" key="4">
    <source>
        <dbReference type="ARBA" id="ARBA00022840"/>
    </source>
</evidence>
<evidence type="ECO:0000313" key="10">
    <source>
        <dbReference type="EMBL" id="MFD1706623.1"/>
    </source>
</evidence>
<dbReference type="SUPFAM" id="SSF52540">
    <property type="entry name" value="P-loop containing nucleoside triphosphate hydrolases"/>
    <property type="match status" value="1"/>
</dbReference>
<name>A0ABW4KGH1_9BACI</name>
<feature type="domain" description="ABC transporter" evidence="8">
    <location>
        <begin position="336"/>
        <end position="565"/>
    </location>
</feature>
<dbReference type="NCBIfam" id="TIGR02868">
    <property type="entry name" value="CydC"/>
    <property type="match status" value="1"/>
</dbReference>
<evidence type="ECO:0000256" key="3">
    <source>
        <dbReference type="ARBA" id="ARBA00022741"/>
    </source>
</evidence>
<comment type="subcellular location">
    <subcellularLocation>
        <location evidence="1">Cell membrane</location>
        <topology evidence="1">Multi-pass membrane protein</topology>
    </subcellularLocation>
</comment>
<protein>
    <submittedName>
        <fullName evidence="10">Thiol reductant ABC exporter subunit CydC</fullName>
    </submittedName>
</protein>
<keyword evidence="4" id="KW-0067">ATP-binding</keyword>
<dbReference type="InterPro" id="IPR027417">
    <property type="entry name" value="P-loop_NTPase"/>
</dbReference>
<gene>
    <name evidence="10" type="primary">cydC</name>
    <name evidence="10" type="ORF">ACFSCZ_07625</name>
</gene>
<dbReference type="InterPro" id="IPR017871">
    <property type="entry name" value="ABC_transporter-like_CS"/>
</dbReference>
<dbReference type="PROSITE" id="PS00211">
    <property type="entry name" value="ABC_TRANSPORTER_1"/>
    <property type="match status" value="1"/>
</dbReference>
<dbReference type="InterPro" id="IPR003439">
    <property type="entry name" value="ABC_transporter-like_ATP-bd"/>
</dbReference>
<dbReference type="InterPro" id="IPR011527">
    <property type="entry name" value="ABC1_TM_dom"/>
</dbReference>
<evidence type="ECO:0000259" key="9">
    <source>
        <dbReference type="PROSITE" id="PS50929"/>
    </source>
</evidence>
<feature type="transmembrane region" description="Helical" evidence="7">
    <location>
        <begin position="158"/>
        <end position="179"/>
    </location>
</feature>
<evidence type="ECO:0000256" key="5">
    <source>
        <dbReference type="ARBA" id="ARBA00022989"/>
    </source>
</evidence>
<dbReference type="Gene3D" id="3.40.50.300">
    <property type="entry name" value="P-loop containing nucleotide triphosphate hydrolases"/>
    <property type="match status" value="1"/>
</dbReference>
<dbReference type="PANTHER" id="PTHR43394:SF1">
    <property type="entry name" value="ATP-BINDING CASSETTE SUB-FAMILY B MEMBER 10, MITOCHONDRIAL"/>
    <property type="match status" value="1"/>
</dbReference>
<evidence type="ECO:0000256" key="7">
    <source>
        <dbReference type="SAM" id="Phobius"/>
    </source>
</evidence>
<dbReference type="InterPro" id="IPR003593">
    <property type="entry name" value="AAA+_ATPase"/>
</dbReference>
<evidence type="ECO:0000256" key="1">
    <source>
        <dbReference type="ARBA" id="ARBA00004651"/>
    </source>
</evidence>
<dbReference type="Gene3D" id="1.20.1560.10">
    <property type="entry name" value="ABC transporter type 1, transmembrane domain"/>
    <property type="match status" value="1"/>
</dbReference>
<evidence type="ECO:0000256" key="6">
    <source>
        <dbReference type="ARBA" id="ARBA00023136"/>
    </source>
</evidence>
<dbReference type="SMART" id="SM00382">
    <property type="entry name" value="AAA"/>
    <property type="match status" value="1"/>
</dbReference>
<feature type="transmembrane region" description="Helical" evidence="7">
    <location>
        <begin position="133"/>
        <end position="152"/>
    </location>
</feature>
<dbReference type="InterPro" id="IPR014223">
    <property type="entry name" value="ABC_CydC/D"/>
</dbReference>
<keyword evidence="3" id="KW-0547">Nucleotide-binding</keyword>
<dbReference type="EMBL" id="JBHUEO010000017">
    <property type="protein sequence ID" value="MFD1706623.1"/>
    <property type="molecule type" value="Genomic_DNA"/>
</dbReference>
<dbReference type="Proteomes" id="UP001597301">
    <property type="component" value="Unassembled WGS sequence"/>
</dbReference>
<dbReference type="CDD" id="cd03228">
    <property type="entry name" value="ABCC_MRP_Like"/>
    <property type="match status" value="1"/>
</dbReference>
<comment type="caution">
    <text evidence="10">The sequence shown here is derived from an EMBL/GenBank/DDBJ whole genome shotgun (WGS) entry which is preliminary data.</text>
</comment>
<feature type="transmembrane region" description="Helical" evidence="7">
    <location>
        <begin position="50"/>
        <end position="72"/>
    </location>
</feature>
<keyword evidence="2 7" id="KW-0812">Transmembrane</keyword>
<evidence type="ECO:0000259" key="8">
    <source>
        <dbReference type="PROSITE" id="PS50893"/>
    </source>
</evidence>
<sequence>MKEWGMILKALFVEKRDIVLSILFGFIAGMTAVVLFSASGYLISKSALTPPLYTLMVLVATVKLLGFISALSRYGERYFSHRGTFTMLSHLRMMFYEKLEPLAPSIFGKYRSGDLLARIVGDVETLQNFFLRVFYPPVVLLLVFTGTIFFTAFYSLEIALIVLIGLLVTTLIVPSYFAYRLSKVDRQVREVRGELSTEVTEFLYGFRDLKMYQQVKKQEEKLLKASDVYVKEQERENVHRLFSEASNTFVSLLVTVFVLGSGAYLITIGKLDGIFLAMLVMISLTVFESTAPMAVFPSYFQESHQASARLVSVVENQPFHEPLKKKELQTDKAPVVEVKKATFYFPGEERPALKNVSFKLEPGSKTAIVGPSGSGKSTLLQLILNLYSLEEGEVLLNYMPIRSFTEESIWEQTNVILQASHFFHGTIRSNLHIAKNDAKDDDLEIVLKKVQLEHFSLDDPVFEKGDNLSGGEKQRLAIARVLLKNAPLWLLDEPTSSLDALTEATMYDLLFTEAKDDTVVLVSHRLSGLENMNQIIVMDQGEVIESGTFDELMNQKGYFYNMKKIEQSVFQ</sequence>